<keyword evidence="5" id="KW-1185">Reference proteome</keyword>
<feature type="region of interest" description="Disordered" evidence="2">
    <location>
        <begin position="685"/>
        <end position="708"/>
    </location>
</feature>
<dbReference type="RefSeq" id="WP_068714419.1">
    <property type="nucleotide sequence ID" value="NZ_LWDV01000003.1"/>
</dbReference>
<organism evidence="4 5">
    <name type="scientific">Orenia metallireducens</name>
    <dbReference type="NCBI Taxonomy" id="1413210"/>
    <lineage>
        <taxon>Bacteria</taxon>
        <taxon>Bacillati</taxon>
        <taxon>Bacillota</taxon>
        <taxon>Clostridia</taxon>
        <taxon>Halanaerobiales</taxon>
        <taxon>Halobacteroidaceae</taxon>
        <taxon>Orenia</taxon>
    </lineage>
</organism>
<evidence type="ECO:0008006" key="6">
    <source>
        <dbReference type="Google" id="ProtNLM"/>
    </source>
</evidence>
<proteinExistence type="predicted"/>
<reference evidence="5" key="1">
    <citation type="submission" date="2016-07" db="EMBL/GenBank/DDBJ databases">
        <authorList>
            <person name="Florea S."/>
            <person name="Webb J.S."/>
            <person name="Jaromczyk J."/>
            <person name="Schardl C.L."/>
        </authorList>
    </citation>
    <scope>NUCLEOTIDE SEQUENCE [LARGE SCALE GENOMIC DNA]</scope>
    <source>
        <strain evidence="5">Z6</strain>
    </source>
</reference>
<keyword evidence="1" id="KW-0175">Coiled coil</keyword>
<evidence type="ECO:0000256" key="2">
    <source>
        <dbReference type="SAM" id="MobiDB-lite"/>
    </source>
</evidence>
<evidence type="ECO:0000313" key="4">
    <source>
        <dbReference type="EMBL" id="OCL28667.1"/>
    </source>
</evidence>
<sequence length="732" mass="81438">MGFGNLGTVWAEMGLKYSKLQKGFKQVKTEIKTNEKSIQKSLTKLGGMATNVGTTMSMTLTAPLSALGGLMIKAASDAQETQGQFDQVFGEISKSVNVWANQYADDIGRSRTQIKEFASGLQDTFVPLGFARDQAARLSQNLVQLGVDVASFKNKADSKVIDDFNSALVGNHETVKKYGIIINESRLKSEAYKQGIAEVGAELTDQQKVLARYSIIVNSTKDAQGDASRTSGNFANVLKRFKGELRNTAEVMGKEMLPMATKIIKKLTNLTKWFGGLSPVVKKTLLIFGGLVTVLGPVITIIGVMVGAIGNLIPVLSAVWSWLSTTTVAIGGMTTPIGWVIAAVIAFAAAWKGNFLGLRDVTKAMIKEVAGMMGGLWKLLKGDFKDGLAQIRDSFNTGGEEITTAITSGFKDTFSKAKDLVQKSFGSEIAHAADKGAEEAKPDIEAKGKEIAESFNYGLTEEMKKLVFSKLGDTVGGAFDDALSNFDYKVDMGELNTREQIVGLQKIRDELAENEEQEREANVRIYELKKQLFNEVLDQYEEDVSKQQLSTAEKIKLLQEEVKYYAITADQKKAIEEEILNLKRQQAEEEKRLASNRYNFLLKLGQIDLKEHRKRLQNQLKGVKKYSDEWIRLQGQIADTRLKMFDQIVKKDNLSTEEQINNINKILQTEKLATEEKIRLQERLNKLRQKRNSSKKSNNPKNKTDQNISKLELAFNTFTEKFQDLLSSYNPQ</sequence>
<feature type="transmembrane region" description="Helical" evidence="3">
    <location>
        <begin position="329"/>
        <end position="351"/>
    </location>
</feature>
<feature type="coiled-coil region" evidence="1">
    <location>
        <begin position="504"/>
        <end position="531"/>
    </location>
</feature>
<keyword evidence="3" id="KW-1133">Transmembrane helix</keyword>
<dbReference type="AlphaFoldDB" id="A0A1C0ADF2"/>
<name>A0A1C0ADF2_9FIRM</name>
<reference evidence="4 5" key="2">
    <citation type="submission" date="2016-08" db="EMBL/GenBank/DDBJ databases">
        <title>Orenia metallireducens sp. nov. strain Z6, a Novel Metal-reducing Firmicute from the Deep Subsurface.</title>
        <authorList>
            <person name="Maxim B.I."/>
            <person name="Kenneth K."/>
            <person name="Flynn T.M."/>
            <person name="Oloughlin E.J."/>
            <person name="Locke R.A."/>
            <person name="Weber J.R."/>
            <person name="Egan S.M."/>
            <person name="Mackie R.I."/>
            <person name="Cann I.K."/>
        </authorList>
    </citation>
    <scope>NUCLEOTIDE SEQUENCE [LARGE SCALE GENOMIC DNA]</scope>
    <source>
        <strain evidence="4 5">Z6</strain>
    </source>
</reference>
<comment type="caution">
    <text evidence="4">The sequence shown here is derived from an EMBL/GenBank/DDBJ whole genome shotgun (WGS) entry which is preliminary data.</text>
</comment>
<dbReference type="Proteomes" id="UP000093514">
    <property type="component" value="Unassembled WGS sequence"/>
</dbReference>
<feature type="non-terminal residue" evidence="4">
    <location>
        <position position="732"/>
    </location>
</feature>
<gene>
    <name evidence="4" type="ORF">U472_00490</name>
</gene>
<keyword evidence="3" id="KW-0472">Membrane</keyword>
<dbReference type="EMBL" id="LWDV01000003">
    <property type="protein sequence ID" value="OCL28667.1"/>
    <property type="molecule type" value="Genomic_DNA"/>
</dbReference>
<evidence type="ECO:0000256" key="3">
    <source>
        <dbReference type="SAM" id="Phobius"/>
    </source>
</evidence>
<evidence type="ECO:0000256" key="1">
    <source>
        <dbReference type="SAM" id="Coils"/>
    </source>
</evidence>
<feature type="transmembrane region" description="Helical" evidence="3">
    <location>
        <begin position="285"/>
        <end position="309"/>
    </location>
</feature>
<keyword evidence="3" id="KW-0812">Transmembrane</keyword>
<protein>
    <recommendedName>
        <fullName evidence="6">Phage tail tape measure protein</fullName>
    </recommendedName>
</protein>
<evidence type="ECO:0000313" key="5">
    <source>
        <dbReference type="Proteomes" id="UP000093514"/>
    </source>
</evidence>
<feature type="coiled-coil region" evidence="1">
    <location>
        <begin position="565"/>
        <end position="629"/>
    </location>
</feature>
<accession>A0A1C0ADF2</accession>
<dbReference type="OrthoDB" id="9780715at2"/>